<dbReference type="EMBL" id="CP053418">
    <property type="protein sequence ID" value="QJW85493.1"/>
    <property type="molecule type" value="Genomic_DNA"/>
</dbReference>
<evidence type="ECO:0000259" key="2">
    <source>
        <dbReference type="Pfam" id="PF00929"/>
    </source>
</evidence>
<proteinExistence type="predicted"/>
<organism evidence="3 4">
    <name type="scientific">Ramlibacter terrae</name>
    <dbReference type="NCBI Taxonomy" id="2732511"/>
    <lineage>
        <taxon>Bacteria</taxon>
        <taxon>Pseudomonadati</taxon>
        <taxon>Pseudomonadota</taxon>
        <taxon>Betaproteobacteria</taxon>
        <taxon>Burkholderiales</taxon>
        <taxon>Comamonadaceae</taxon>
        <taxon>Ramlibacter</taxon>
    </lineage>
</organism>
<gene>
    <name evidence="3" type="ORF">HK414_25935</name>
</gene>
<keyword evidence="4" id="KW-1185">Reference proteome</keyword>
<dbReference type="GO" id="GO:0004527">
    <property type="term" value="F:exonuclease activity"/>
    <property type="evidence" value="ECO:0007669"/>
    <property type="project" value="UniProtKB-KW"/>
</dbReference>
<protein>
    <submittedName>
        <fullName evidence="3">3'-5' exonuclease</fullName>
    </submittedName>
</protein>
<dbReference type="InterPro" id="IPR012337">
    <property type="entry name" value="RNaseH-like_sf"/>
</dbReference>
<reference evidence="3 4" key="1">
    <citation type="submission" date="2020-05" db="EMBL/GenBank/DDBJ databases">
        <title>Ramlibacter rhizophilus sp. nov., isolated from rhizosphere soil of national flower Mugunghwa from South Korea.</title>
        <authorList>
            <person name="Zheng-Fei Y."/>
            <person name="Huan T."/>
        </authorList>
    </citation>
    <scope>NUCLEOTIDE SEQUENCE [LARGE SCALE GENOMIC DNA]</scope>
    <source>
        <strain evidence="3 4">H242</strain>
    </source>
</reference>
<evidence type="ECO:0000313" key="4">
    <source>
        <dbReference type="Proteomes" id="UP000500826"/>
    </source>
</evidence>
<name>A0ABX6P806_9BURK</name>
<sequence length="224" mass="24130">MWWDRARSDPGATRCVVLDVETSGLDTARDWLLAIAAVGVRIDWPAGRLSLLPADSFEVVLRQELASPRDNILLHGIGVQRQREGVPMADGLRGFIAAVGDAPLLAFHAAFDQALIVRHARDALGLRLPNSWLDIEHLCAVTHPKVRARALDDWLAHFGIGCAVRHQAAADTGPNANCSGSGRRWRRNAAAGATCSGWPRTTAGCAAPRSPGGRMRDPRRCPGS</sequence>
<keyword evidence="3" id="KW-0540">Nuclease</keyword>
<keyword evidence="3" id="KW-0378">Hydrolase</keyword>
<feature type="domain" description="Exonuclease" evidence="2">
    <location>
        <begin position="16"/>
        <end position="172"/>
    </location>
</feature>
<dbReference type="SUPFAM" id="SSF53098">
    <property type="entry name" value="Ribonuclease H-like"/>
    <property type="match status" value="1"/>
</dbReference>
<dbReference type="InterPro" id="IPR013520">
    <property type="entry name" value="Ribonucl_H"/>
</dbReference>
<dbReference type="Pfam" id="PF00929">
    <property type="entry name" value="RNase_T"/>
    <property type="match status" value="1"/>
</dbReference>
<dbReference type="Gene3D" id="3.30.420.10">
    <property type="entry name" value="Ribonuclease H-like superfamily/Ribonuclease H"/>
    <property type="match status" value="1"/>
</dbReference>
<feature type="compositionally biased region" description="Basic and acidic residues" evidence="1">
    <location>
        <begin position="214"/>
        <end position="224"/>
    </location>
</feature>
<accession>A0ABX6P806</accession>
<dbReference type="CDD" id="cd06127">
    <property type="entry name" value="DEDDh"/>
    <property type="match status" value="1"/>
</dbReference>
<evidence type="ECO:0000256" key="1">
    <source>
        <dbReference type="SAM" id="MobiDB-lite"/>
    </source>
</evidence>
<evidence type="ECO:0000313" key="3">
    <source>
        <dbReference type="EMBL" id="QJW85493.1"/>
    </source>
</evidence>
<keyword evidence="3" id="KW-0269">Exonuclease</keyword>
<dbReference type="Proteomes" id="UP000500826">
    <property type="component" value="Chromosome"/>
</dbReference>
<feature type="region of interest" description="Disordered" evidence="1">
    <location>
        <begin position="205"/>
        <end position="224"/>
    </location>
</feature>
<dbReference type="InterPro" id="IPR036397">
    <property type="entry name" value="RNaseH_sf"/>
</dbReference>